<dbReference type="Proteomes" id="UP000184442">
    <property type="component" value="Unassembled WGS sequence"/>
</dbReference>
<keyword evidence="2" id="KW-1185">Reference proteome</keyword>
<evidence type="ECO:0000313" key="1">
    <source>
        <dbReference type="EMBL" id="SHI92302.1"/>
    </source>
</evidence>
<proteinExistence type="predicted"/>
<reference evidence="1 2" key="1">
    <citation type="submission" date="2016-11" db="EMBL/GenBank/DDBJ databases">
        <authorList>
            <person name="Jaros S."/>
            <person name="Januszkiewicz K."/>
            <person name="Wedrychowicz H."/>
        </authorList>
    </citation>
    <scope>NUCLEOTIDE SEQUENCE [LARGE SCALE GENOMIC DNA]</scope>
    <source>
        <strain evidence="1 2">DSM 19022</strain>
    </source>
</reference>
<accession>A0A1M6F3P5</accession>
<dbReference type="PIRSF" id="PIRSF019169">
    <property type="entry name" value="PilM"/>
    <property type="match status" value="1"/>
</dbReference>
<gene>
    <name evidence="1" type="ORF">SAMN02745176_01801</name>
</gene>
<dbReference type="InterPro" id="IPR043129">
    <property type="entry name" value="ATPase_NBD"/>
</dbReference>
<dbReference type="EMBL" id="FQZS01000011">
    <property type="protein sequence ID" value="SHI92302.1"/>
    <property type="molecule type" value="Genomic_DNA"/>
</dbReference>
<dbReference type="Gene3D" id="3.30.1490.300">
    <property type="match status" value="1"/>
</dbReference>
<organism evidence="1 2">
    <name type="scientific">Lutispora thermophila DSM 19022</name>
    <dbReference type="NCBI Taxonomy" id="1122184"/>
    <lineage>
        <taxon>Bacteria</taxon>
        <taxon>Bacillati</taxon>
        <taxon>Bacillota</taxon>
        <taxon>Clostridia</taxon>
        <taxon>Lutisporales</taxon>
        <taxon>Lutisporaceae</taxon>
        <taxon>Lutispora</taxon>
    </lineage>
</organism>
<dbReference type="Pfam" id="PF11104">
    <property type="entry name" value="PilM_2"/>
    <property type="match status" value="1"/>
</dbReference>
<dbReference type="RefSeq" id="WP_073025880.1">
    <property type="nucleotide sequence ID" value="NZ_FQZS01000011.1"/>
</dbReference>
<dbReference type="InterPro" id="IPR050696">
    <property type="entry name" value="FtsA/MreB"/>
</dbReference>
<evidence type="ECO:0000313" key="2">
    <source>
        <dbReference type="Proteomes" id="UP000184442"/>
    </source>
</evidence>
<dbReference type="Gene3D" id="3.30.420.40">
    <property type="match status" value="2"/>
</dbReference>
<dbReference type="STRING" id="1122184.SAMN02745176_01801"/>
<dbReference type="InterPro" id="IPR005883">
    <property type="entry name" value="PilM"/>
</dbReference>
<dbReference type="PANTHER" id="PTHR32432:SF3">
    <property type="entry name" value="ETHANOLAMINE UTILIZATION PROTEIN EUTJ"/>
    <property type="match status" value="1"/>
</dbReference>
<sequence>MKIFSQFSNNIISIDIGSFETKIIQGIKEKEKVKIIKYFIFETPKEAYTNGYITNQSELINKVKEELKKNKIKAGPCYLCIKSTDIITREIQLPILENKEIDSLLKYQLPEYLPMDYSKYMIQHKIIRRLNDNHKEKLNVLVVAIPKDIIDMHYDFVRKLGLKPVVLDYQPNCSWKVLKFSNLINDLINITEKSIAAIDLGYDSTNVLIINRGMIQTTRIISTKIDSFDNFTNDEIFLLKSNIENMKLNNELFIDNNKYVAIIRKRLEYIAVSIDRVFKFYLSKDINNEIEILVLYGGLSNICGIDNFFSNYFGIPATVINKLNKLNDISNLNRFVNCIGSLIRDDEG</sequence>
<dbReference type="AlphaFoldDB" id="A0A1M6F3P5"/>
<name>A0A1M6F3P5_9FIRM</name>
<dbReference type="CDD" id="cd24049">
    <property type="entry name" value="ASKHA_NBD_PilM"/>
    <property type="match status" value="1"/>
</dbReference>
<dbReference type="PANTHER" id="PTHR32432">
    <property type="entry name" value="CELL DIVISION PROTEIN FTSA-RELATED"/>
    <property type="match status" value="1"/>
</dbReference>
<dbReference type="SUPFAM" id="SSF53067">
    <property type="entry name" value="Actin-like ATPase domain"/>
    <property type="match status" value="2"/>
</dbReference>
<protein>
    <submittedName>
        <fullName evidence="1">Type IV pilus assembly protein PilM</fullName>
    </submittedName>
</protein>